<dbReference type="Gene3D" id="3.30.9.10">
    <property type="entry name" value="D-Amino Acid Oxidase, subunit A, domain 2"/>
    <property type="match status" value="1"/>
</dbReference>
<dbReference type="SUPFAM" id="SSF51905">
    <property type="entry name" value="FAD/NAD(P)-binding domain"/>
    <property type="match status" value="1"/>
</dbReference>
<dbReference type="PANTHER" id="PTHR43004">
    <property type="entry name" value="TRK SYSTEM POTASSIUM UPTAKE PROTEIN"/>
    <property type="match status" value="1"/>
</dbReference>
<organism evidence="7 8">
    <name type="scientific">Paxillus involutus ATCC 200175</name>
    <dbReference type="NCBI Taxonomy" id="664439"/>
    <lineage>
        <taxon>Eukaryota</taxon>
        <taxon>Fungi</taxon>
        <taxon>Dikarya</taxon>
        <taxon>Basidiomycota</taxon>
        <taxon>Agaricomycotina</taxon>
        <taxon>Agaricomycetes</taxon>
        <taxon>Agaricomycetidae</taxon>
        <taxon>Boletales</taxon>
        <taxon>Paxilineae</taxon>
        <taxon>Paxillaceae</taxon>
        <taxon>Paxillus</taxon>
    </lineage>
</organism>
<reference evidence="8" key="2">
    <citation type="submission" date="2015-01" db="EMBL/GenBank/DDBJ databases">
        <title>Evolutionary Origins and Diversification of the Mycorrhizal Mutualists.</title>
        <authorList>
            <consortium name="DOE Joint Genome Institute"/>
            <consortium name="Mycorrhizal Genomics Consortium"/>
            <person name="Kohler A."/>
            <person name="Kuo A."/>
            <person name="Nagy L.G."/>
            <person name="Floudas D."/>
            <person name="Copeland A."/>
            <person name="Barry K.W."/>
            <person name="Cichocki N."/>
            <person name="Veneault-Fourrey C."/>
            <person name="LaButti K."/>
            <person name="Lindquist E.A."/>
            <person name="Lipzen A."/>
            <person name="Lundell T."/>
            <person name="Morin E."/>
            <person name="Murat C."/>
            <person name="Riley R."/>
            <person name="Ohm R."/>
            <person name="Sun H."/>
            <person name="Tunlid A."/>
            <person name="Henrissat B."/>
            <person name="Grigoriev I.V."/>
            <person name="Hibbett D.S."/>
            <person name="Martin F."/>
        </authorList>
    </citation>
    <scope>NUCLEOTIDE SEQUENCE [LARGE SCALE GENOMIC DNA]</scope>
    <source>
        <strain evidence="8">ATCC 200175</strain>
    </source>
</reference>
<evidence type="ECO:0000259" key="5">
    <source>
        <dbReference type="Pfam" id="PF01494"/>
    </source>
</evidence>
<dbReference type="InterPro" id="IPR002938">
    <property type="entry name" value="FAD-bd"/>
</dbReference>
<evidence type="ECO:0008006" key="9">
    <source>
        <dbReference type="Google" id="ProtNLM"/>
    </source>
</evidence>
<dbReference type="SUPFAM" id="SSF52833">
    <property type="entry name" value="Thioredoxin-like"/>
    <property type="match status" value="1"/>
</dbReference>
<keyword evidence="2" id="KW-0285">Flavoprotein</keyword>
<dbReference type="HOGENOM" id="CLU_009665_9_2_1"/>
<feature type="domain" description="FAD-binding" evidence="5">
    <location>
        <begin position="7"/>
        <end position="372"/>
    </location>
</feature>
<keyword evidence="8" id="KW-1185">Reference proteome</keyword>
<keyword evidence="4" id="KW-0560">Oxidoreductase</keyword>
<dbReference type="EMBL" id="KN819335">
    <property type="protein sequence ID" value="KIJ15838.1"/>
    <property type="molecule type" value="Genomic_DNA"/>
</dbReference>
<reference evidence="7 8" key="1">
    <citation type="submission" date="2014-06" db="EMBL/GenBank/DDBJ databases">
        <authorList>
            <consortium name="DOE Joint Genome Institute"/>
            <person name="Kuo A."/>
            <person name="Kohler A."/>
            <person name="Nagy L.G."/>
            <person name="Floudas D."/>
            <person name="Copeland A."/>
            <person name="Barry K.W."/>
            <person name="Cichocki N."/>
            <person name="Veneault-Fourrey C."/>
            <person name="LaButti K."/>
            <person name="Lindquist E.A."/>
            <person name="Lipzen A."/>
            <person name="Lundell T."/>
            <person name="Morin E."/>
            <person name="Murat C."/>
            <person name="Sun H."/>
            <person name="Tunlid A."/>
            <person name="Henrissat B."/>
            <person name="Grigoriev I.V."/>
            <person name="Hibbett D.S."/>
            <person name="Martin F."/>
            <person name="Nordberg H.P."/>
            <person name="Cantor M.N."/>
            <person name="Hua S.X."/>
        </authorList>
    </citation>
    <scope>NUCLEOTIDE SEQUENCE [LARGE SCALE GENOMIC DNA]</scope>
    <source>
        <strain evidence="7 8">ATCC 200175</strain>
    </source>
</reference>
<evidence type="ECO:0000256" key="4">
    <source>
        <dbReference type="ARBA" id="ARBA00023002"/>
    </source>
</evidence>
<dbReference type="InterPro" id="IPR036188">
    <property type="entry name" value="FAD/NAD-bd_sf"/>
</dbReference>
<keyword evidence="3" id="KW-0274">FAD</keyword>
<dbReference type="InterPro" id="IPR050641">
    <property type="entry name" value="RIFMO-like"/>
</dbReference>
<proteinExistence type="inferred from homology"/>
<dbReference type="CDD" id="cd02979">
    <property type="entry name" value="PHOX_C"/>
    <property type="match status" value="1"/>
</dbReference>
<dbReference type="Pfam" id="PF01494">
    <property type="entry name" value="FAD_binding_3"/>
    <property type="match status" value="1"/>
</dbReference>
<protein>
    <recommendedName>
        <fullName evidence="9">Phenol 2-monooxygenase</fullName>
    </recommendedName>
</protein>
<evidence type="ECO:0000256" key="3">
    <source>
        <dbReference type="ARBA" id="ARBA00022827"/>
    </source>
</evidence>
<evidence type="ECO:0000259" key="6">
    <source>
        <dbReference type="Pfam" id="PF07976"/>
    </source>
</evidence>
<accession>A0A0C9TZI5</accession>
<name>A0A0C9TZI5_PAXIN</name>
<dbReference type="AlphaFoldDB" id="A0A0C9TZI5"/>
<evidence type="ECO:0000256" key="2">
    <source>
        <dbReference type="ARBA" id="ARBA00022630"/>
    </source>
</evidence>
<dbReference type="InterPro" id="IPR036249">
    <property type="entry name" value="Thioredoxin-like_sf"/>
</dbReference>
<dbReference type="InterPro" id="IPR012941">
    <property type="entry name" value="Phe_hydrox_C_dim_dom"/>
</dbReference>
<dbReference type="Gene3D" id="3.40.30.20">
    <property type="match status" value="1"/>
</dbReference>
<dbReference type="PRINTS" id="PR00420">
    <property type="entry name" value="RNGMNOXGNASE"/>
</dbReference>
<dbReference type="Gene3D" id="3.50.50.60">
    <property type="entry name" value="FAD/NAD(P)-binding domain"/>
    <property type="match status" value="1"/>
</dbReference>
<evidence type="ECO:0000313" key="7">
    <source>
        <dbReference type="EMBL" id="KIJ15838.1"/>
    </source>
</evidence>
<gene>
    <name evidence="7" type="ORF">PAXINDRAFT_114264</name>
</gene>
<dbReference type="PANTHER" id="PTHR43004:SF20">
    <property type="entry name" value="2-MONOOXYGENASE, PUTATIVE (AFU_ORTHOLOGUE AFUA_1G13660)-RELATED"/>
    <property type="match status" value="1"/>
</dbReference>
<dbReference type="Proteomes" id="UP000053647">
    <property type="component" value="Unassembled WGS sequence"/>
</dbReference>
<dbReference type="InterPro" id="IPR038220">
    <property type="entry name" value="PHOX_C_sf"/>
</dbReference>
<dbReference type="Pfam" id="PF07976">
    <property type="entry name" value="Phe_hydrox_dim"/>
    <property type="match status" value="1"/>
</dbReference>
<dbReference type="SUPFAM" id="SSF54373">
    <property type="entry name" value="FAD-linked reductases, C-terminal domain"/>
    <property type="match status" value="1"/>
</dbReference>
<dbReference type="GO" id="GO:0071949">
    <property type="term" value="F:FAD binding"/>
    <property type="evidence" value="ECO:0007669"/>
    <property type="project" value="InterPro"/>
</dbReference>
<sequence>MSLESCVDVLVIGAGPAGLMCANALAMAGVDVRVIEQRPTKLTVGQADGIQSRTIESYGLAERLIREGNRVHMSAFYGPNEHGEIECKKCERLVTPLAACFPFIVTLHQGAIESILLDSMSQHGVKMEQPVAPSAIEVSEDIEELASMSSYPVKITLERLDAVGDTIKTENVRAKFVIGTDGAHSWVRRALDITMDGEHTYSIWGVIDVKPDTDLPDIRKLTKIQSTNGTCMVIPREDDKVRLYIQLSGGDVFDPSTGRVDKSRMSPGKLLEVARKMFRPFELRTTEFEWWSIYTIGQRITSSYSVRERVFIAGDACHTHSPKAGQGMNASINDSHNLAWKLAQVLRGWANPSLLKTYELERRQFAQDLITFDKEYQVLFSGKPRTAENQDGLSHKHFFRASEKFGGFIAGVSVQYAPSTLVNAKYQGCASNLVIGQRMLPQIFVRAAAALPVEIQDMLPADVRFKVLVFTGILTDTQIANVNSLAVQLRKPSSFLQKYAPHGNVSSIFDIITIVVGRKEKASFLDVPLLFRPHWSKVLLDDTDVTRRRGGCGYETFGIDPAAITFVIVRPDGYVGMVAPSTALDNTFLYIDFCQGHGFLYMPR</sequence>
<evidence type="ECO:0000313" key="8">
    <source>
        <dbReference type="Proteomes" id="UP000053647"/>
    </source>
</evidence>
<dbReference type="GO" id="GO:0016709">
    <property type="term" value="F:oxidoreductase activity, acting on paired donors, with incorporation or reduction of molecular oxygen, NAD(P)H as one donor, and incorporation of one atom of oxygen"/>
    <property type="evidence" value="ECO:0007669"/>
    <property type="project" value="UniProtKB-ARBA"/>
</dbReference>
<comment type="similarity">
    <text evidence="1">Belongs to the PheA/TfdB FAD monooxygenase family.</text>
</comment>
<feature type="domain" description="Phenol hydroxylase-like C-terminal dimerisation" evidence="6">
    <location>
        <begin position="414"/>
        <end position="586"/>
    </location>
</feature>
<dbReference type="OrthoDB" id="1716816at2759"/>
<evidence type="ECO:0000256" key="1">
    <source>
        <dbReference type="ARBA" id="ARBA00007801"/>
    </source>
</evidence>